<dbReference type="STRING" id="70415.A0A5S6Q5R8"/>
<comment type="similarity">
    <text evidence="6">Belongs to the NFYA/HAP2 subunit family.</text>
</comment>
<keyword evidence="3 6" id="KW-0238">DNA-binding</keyword>
<dbReference type="PROSITE" id="PS51152">
    <property type="entry name" value="NFYA_HAP2_2"/>
    <property type="match status" value="1"/>
</dbReference>
<dbReference type="WBParaSite" id="TMUE_0000002504.1">
    <property type="protein sequence ID" value="TMUE_0000002504.1"/>
    <property type="gene ID" value="WBGene00298341"/>
</dbReference>
<keyword evidence="4 6" id="KW-0804">Transcription</keyword>
<keyword evidence="5 6" id="KW-0539">Nucleus</keyword>
<dbReference type="Gene3D" id="6.10.250.2430">
    <property type="match status" value="1"/>
</dbReference>
<keyword evidence="2 6" id="KW-0805">Transcription regulation</keyword>
<dbReference type="AlphaFoldDB" id="A0A5S6Q5R8"/>
<evidence type="ECO:0000256" key="2">
    <source>
        <dbReference type="ARBA" id="ARBA00023015"/>
    </source>
</evidence>
<accession>A0A5S6Q5R8</accession>
<feature type="region of interest" description="Disordered" evidence="7">
    <location>
        <begin position="137"/>
        <end position="171"/>
    </location>
</feature>
<dbReference type="Proteomes" id="UP000046395">
    <property type="component" value="Unassembled WGS sequence"/>
</dbReference>
<evidence type="ECO:0000256" key="4">
    <source>
        <dbReference type="ARBA" id="ARBA00023163"/>
    </source>
</evidence>
<dbReference type="GO" id="GO:0005634">
    <property type="term" value="C:nucleus"/>
    <property type="evidence" value="ECO:0007669"/>
    <property type="project" value="UniProtKB-SubCell"/>
</dbReference>
<evidence type="ECO:0000256" key="1">
    <source>
        <dbReference type="ARBA" id="ARBA00004123"/>
    </source>
</evidence>
<reference evidence="9" key="1">
    <citation type="submission" date="2019-12" db="UniProtKB">
        <authorList>
            <consortium name="WormBaseParasite"/>
        </authorList>
    </citation>
    <scope>IDENTIFICATION</scope>
</reference>
<organism evidence="8 9">
    <name type="scientific">Trichuris muris</name>
    <name type="common">Mouse whipworm</name>
    <dbReference type="NCBI Taxonomy" id="70415"/>
    <lineage>
        <taxon>Eukaryota</taxon>
        <taxon>Metazoa</taxon>
        <taxon>Ecdysozoa</taxon>
        <taxon>Nematoda</taxon>
        <taxon>Enoplea</taxon>
        <taxon>Dorylaimia</taxon>
        <taxon>Trichinellida</taxon>
        <taxon>Trichuridae</taxon>
        <taxon>Trichuris</taxon>
    </lineage>
</organism>
<dbReference type="PRINTS" id="PR00616">
    <property type="entry name" value="CCAATSUBUNTB"/>
</dbReference>
<dbReference type="GO" id="GO:0003677">
    <property type="term" value="F:DNA binding"/>
    <property type="evidence" value="ECO:0007669"/>
    <property type="project" value="UniProtKB-KW"/>
</dbReference>
<evidence type="ECO:0000313" key="8">
    <source>
        <dbReference type="Proteomes" id="UP000046395"/>
    </source>
</evidence>
<dbReference type="GO" id="GO:0003700">
    <property type="term" value="F:DNA-binding transcription factor activity"/>
    <property type="evidence" value="ECO:0007669"/>
    <property type="project" value="UniProtKB-UniRule"/>
</dbReference>
<evidence type="ECO:0000313" key="9">
    <source>
        <dbReference type="WBParaSite" id="TMUE_0000002504.1"/>
    </source>
</evidence>
<comment type="subcellular location">
    <subcellularLocation>
        <location evidence="1 6">Nucleus</location>
    </subcellularLocation>
</comment>
<feature type="region of interest" description="Disordered" evidence="7">
    <location>
        <begin position="64"/>
        <end position="93"/>
    </location>
</feature>
<comment type="function">
    <text evidence="6">Component of the sequence-specific heterotrimeric transcription factor (NF-Y) which specifically recognizes a 5'-CCAAT-3' box motif found in the promoters of its target genes.</text>
</comment>
<feature type="compositionally biased region" description="Polar residues" evidence="7">
    <location>
        <begin position="310"/>
        <end position="320"/>
    </location>
</feature>
<protein>
    <recommendedName>
        <fullName evidence="6">Nuclear transcription factor Y subunit</fullName>
    </recommendedName>
</protein>
<evidence type="ECO:0000256" key="3">
    <source>
        <dbReference type="ARBA" id="ARBA00023125"/>
    </source>
</evidence>
<feature type="region of interest" description="Disordered" evidence="7">
    <location>
        <begin position="282"/>
        <end position="320"/>
    </location>
</feature>
<dbReference type="PANTHER" id="PTHR12632">
    <property type="entry name" value="TRANSCRIPTION FACTOR NF-Y ALPHA-RELATED"/>
    <property type="match status" value="1"/>
</dbReference>
<name>A0A5S6Q5R8_TRIMR</name>
<sequence length="320" mass="33963">MECIEASQPSNSNTSSNLSFASPSTPAITQQMVQTSSVGSGIASTTGGRSFTLQLTNGQTLQITPSNTVSQPVSNIRPVSSFQSNDGDSTGLQGPIQVIQLDQSTLAALTQANSSSTTEFNGFQHALICSPSSLLNSSKDATDSTTENRNTSVLALAPSQSGEASTTTGRNFHSSEQTVIQLSNSGGLHQFLQSVINGSSVQPVYMLQLNSSTTGSPVTLSSVTAGTDKAASAVAEEEPFYVNAKQYKRIMQRRLVRGKLESEGRIPKKRRKYLHESRHLHALNRVRGEGGRFNAGGKKGSEEESDSSSQQNDFNVSTPP</sequence>
<evidence type="ECO:0000256" key="7">
    <source>
        <dbReference type="SAM" id="MobiDB-lite"/>
    </source>
</evidence>
<keyword evidence="8" id="KW-1185">Reference proteome</keyword>
<dbReference type="Pfam" id="PF02045">
    <property type="entry name" value="CBFB_NFYA"/>
    <property type="match status" value="1"/>
</dbReference>
<dbReference type="SMART" id="SM00521">
    <property type="entry name" value="CBF"/>
    <property type="match status" value="1"/>
</dbReference>
<evidence type="ECO:0000256" key="5">
    <source>
        <dbReference type="ARBA" id="ARBA00023242"/>
    </source>
</evidence>
<evidence type="ECO:0000256" key="6">
    <source>
        <dbReference type="RuleBase" id="RU367155"/>
    </source>
</evidence>
<dbReference type="InterPro" id="IPR001289">
    <property type="entry name" value="NFYA"/>
</dbReference>
<proteinExistence type="inferred from homology"/>
<feature type="compositionally biased region" description="Polar residues" evidence="7">
    <location>
        <begin position="64"/>
        <end position="92"/>
    </location>
</feature>
<feature type="compositionally biased region" description="Polar residues" evidence="7">
    <location>
        <begin position="7"/>
        <end position="23"/>
    </location>
</feature>
<comment type="subunit">
    <text evidence="6">Heterotrimer.</text>
</comment>
<feature type="region of interest" description="Disordered" evidence="7">
    <location>
        <begin position="1"/>
        <end position="23"/>
    </location>
</feature>